<dbReference type="Pfam" id="PF12937">
    <property type="entry name" value="F-box-like"/>
    <property type="match status" value="1"/>
</dbReference>
<sequence>MASTTAFLDLPVEILLMICDYLEPSSAVALKNANKYLRSTITVDTDDFDLEDLLAYYMALEMWPE</sequence>
<feature type="domain" description="F-box" evidence="1">
    <location>
        <begin position="7"/>
        <end position="40"/>
    </location>
</feature>
<dbReference type="InterPro" id="IPR001810">
    <property type="entry name" value="F-box_dom"/>
</dbReference>
<proteinExistence type="predicted"/>
<accession>A0A8H3P884</accession>
<comment type="caution">
    <text evidence="2">The sequence shown here is derived from an EMBL/GenBank/DDBJ whole genome shotgun (WGS) entry which is preliminary data.</text>
</comment>
<name>A0A8H3P884_9EURO</name>
<dbReference type="Proteomes" id="UP000465221">
    <property type="component" value="Unassembled WGS sequence"/>
</dbReference>
<reference evidence="2 3" key="1">
    <citation type="submission" date="2020-01" db="EMBL/GenBank/DDBJ databases">
        <title>Draft genome sequence of Aspergillus udagawae IFM 46972.</title>
        <authorList>
            <person name="Takahashi H."/>
            <person name="Yaguchi T."/>
        </authorList>
    </citation>
    <scope>NUCLEOTIDE SEQUENCE [LARGE SCALE GENOMIC DNA]</scope>
    <source>
        <strain evidence="2 3">IFM 46972</strain>
    </source>
</reference>
<dbReference type="AlphaFoldDB" id="A0A8H3P884"/>
<dbReference type="SUPFAM" id="SSF81383">
    <property type="entry name" value="F-box domain"/>
    <property type="match status" value="1"/>
</dbReference>
<evidence type="ECO:0000259" key="1">
    <source>
        <dbReference type="Pfam" id="PF12937"/>
    </source>
</evidence>
<dbReference type="EMBL" id="BLKC01000066">
    <property type="protein sequence ID" value="GFF46709.1"/>
    <property type="molecule type" value="Genomic_DNA"/>
</dbReference>
<protein>
    <recommendedName>
        <fullName evidence="1">F-box domain-containing protein</fullName>
    </recommendedName>
</protein>
<gene>
    <name evidence="2" type="ORF">IFM46972_08112</name>
</gene>
<evidence type="ECO:0000313" key="2">
    <source>
        <dbReference type="EMBL" id="GFF46709.1"/>
    </source>
</evidence>
<evidence type="ECO:0000313" key="3">
    <source>
        <dbReference type="Proteomes" id="UP000465221"/>
    </source>
</evidence>
<dbReference type="InterPro" id="IPR036047">
    <property type="entry name" value="F-box-like_dom_sf"/>
</dbReference>
<organism evidence="2 3">
    <name type="scientific">Aspergillus udagawae</name>
    <dbReference type="NCBI Taxonomy" id="91492"/>
    <lineage>
        <taxon>Eukaryota</taxon>
        <taxon>Fungi</taxon>
        <taxon>Dikarya</taxon>
        <taxon>Ascomycota</taxon>
        <taxon>Pezizomycotina</taxon>
        <taxon>Eurotiomycetes</taxon>
        <taxon>Eurotiomycetidae</taxon>
        <taxon>Eurotiales</taxon>
        <taxon>Aspergillaceae</taxon>
        <taxon>Aspergillus</taxon>
        <taxon>Aspergillus subgen. Fumigati</taxon>
    </lineage>
</organism>